<name>A0A2W5HCC1_9BACT</name>
<feature type="transmembrane region" description="Helical" evidence="8">
    <location>
        <begin position="37"/>
        <end position="58"/>
    </location>
</feature>
<sequence length="171" mass="19148">MEDSNEALQKVVAIVRVVLVYISLVFLMLLNASSIPILELGNITPYFLLMGIYFWILARPGLVPFYLAFLFGLGLDFITGQAVGLNALCFLLISFILFSQRRFLKGQVWPVLWAGYGVACLFVGFIHLLVFILSSGFHFPSLMPFLATVLVSVLAYPLMTVPMVAINKFFR</sequence>
<organism evidence="9 10">
    <name type="scientific">Micavibrio aeruginosavorus</name>
    <dbReference type="NCBI Taxonomy" id="349221"/>
    <lineage>
        <taxon>Bacteria</taxon>
        <taxon>Pseudomonadati</taxon>
        <taxon>Bdellovibrionota</taxon>
        <taxon>Bdellovibrionia</taxon>
        <taxon>Bdellovibrionales</taxon>
        <taxon>Pseudobdellovibrionaceae</taxon>
        <taxon>Micavibrio</taxon>
    </lineage>
</organism>
<feature type="transmembrane region" description="Helical" evidence="8">
    <location>
        <begin position="145"/>
        <end position="166"/>
    </location>
</feature>
<evidence type="ECO:0000256" key="8">
    <source>
        <dbReference type="SAM" id="Phobius"/>
    </source>
</evidence>
<reference evidence="9 10" key="1">
    <citation type="submission" date="2017-08" db="EMBL/GenBank/DDBJ databases">
        <title>Infants hospitalized years apart are colonized by the same room-sourced microbial strains.</title>
        <authorList>
            <person name="Brooks B."/>
            <person name="Olm M.R."/>
            <person name="Firek B.A."/>
            <person name="Baker R."/>
            <person name="Thomas B.C."/>
            <person name="Morowitz M.J."/>
            <person name="Banfield J.F."/>
        </authorList>
    </citation>
    <scope>NUCLEOTIDE SEQUENCE [LARGE SCALE GENOMIC DNA]</scope>
    <source>
        <strain evidence="9">S2_006_000_R2_64</strain>
    </source>
</reference>
<accession>A0A2W5HCC1</accession>
<evidence type="ECO:0000313" key="9">
    <source>
        <dbReference type="EMBL" id="PZP55776.1"/>
    </source>
</evidence>
<evidence type="ECO:0000256" key="2">
    <source>
        <dbReference type="ARBA" id="ARBA00007776"/>
    </source>
</evidence>
<dbReference type="NCBIfam" id="TIGR03426">
    <property type="entry name" value="shape_MreD"/>
    <property type="match status" value="1"/>
</dbReference>
<keyword evidence="5" id="KW-0133">Cell shape</keyword>
<evidence type="ECO:0000256" key="5">
    <source>
        <dbReference type="ARBA" id="ARBA00022960"/>
    </source>
</evidence>
<comment type="caution">
    <text evidence="9">The sequence shown here is derived from an EMBL/GenBank/DDBJ whole genome shotgun (WGS) entry which is preliminary data.</text>
</comment>
<protein>
    <submittedName>
        <fullName evidence="9">Rod shape-determining protein MreD</fullName>
    </submittedName>
</protein>
<evidence type="ECO:0000313" key="10">
    <source>
        <dbReference type="Proteomes" id="UP000249739"/>
    </source>
</evidence>
<feature type="transmembrane region" description="Helical" evidence="8">
    <location>
        <begin position="78"/>
        <end position="99"/>
    </location>
</feature>
<evidence type="ECO:0000256" key="3">
    <source>
        <dbReference type="ARBA" id="ARBA00022475"/>
    </source>
</evidence>
<gene>
    <name evidence="9" type="primary">mreD</name>
    <name evidence="9" type="ORF">DI586_05805</name>
</gene>
<evidence type="ECO:0000256" key="4">
    <source>
        <dbReference type="ARBA" id="ARBA00022692"/>
    </source>
</evidence>
<dbReference type="GO" id="GO:0005886">
    <property type="term" value="C:plasma membrane"/>
    <property type="evidence" value="ECO:0007669"/>
    <property type="project" value="UniProtKB-SubCell"/>
</dbReference>
<keyword evidence="4 8" id="KW-0812">Transmembrane</keyword>
<dbReference type="InterPro" id="IPR007227">
    <property type="entry name" value="Cell_shape_determining_MreD"/>
</dbReference>
<dbReference type="Proteomes" id="UP000249739">
    <property type="component" value="Unassembled WGS sequence"/>
</dbReference>
<evidence type="ECO:0000256" key="7">
    <source>
        <dbReference type="ARBA" id="ARBA00023136"/>
    </source>
</evidence>
<comment type="subcellular location">
    <subcellularLocation>
        <location evidence="1">Cell membrane</location>
        <topology evidence="1">Multi-pass membrane protein</topology>
    </subcellularLocation>
</comment>
<keyword evidence="3" id="KW-1003">Cell membrane</keyword>
<dbReference type="GO" id="GO:0008360">
    <property type="term" value="P:regulation of cell shape"/>
    <property type="evidence" value="ECO:0007669"/>
    <property type="project" value="UniProtKB-KW"/>
</dbReference>
<keyword evidence="7 8" id="KW-0472">Membrane</keyword>
<evidence type="ECO:0000256" key="1">
    <source>
        <dbReference type="ARBA" id="ARBA00004651"/>
    </source>
</evidence>
<feature type="transmembrane region" description="Helical" evidence="8">
    <location>
        <begin position="111"/>
        <end position="133"/>
    </location>
</feature>
<comment type="similarity">
    <text evidence="2">Belongs to the MreD family.</text>
</comment>
<feature type="transmembrane region" description="Helical" evidence="8">
    <location>
        <begin position="12"/>
        <end position="30"/>
    </location>
</feature>
<dbReference type="AlphaFoldDB" id="A0A2W5HCC1"/>
<evidence type="ECO:0000256" key="6">
    <source>
        <dbReference type="ARBA" id="ARBA00022989"/>
    </source>
</evidence>
<dbReference type="EMBL" id="QFOT01000051">
    <property type="protein sequence ID" value="PZP55776.1"/>
    <property type="molecule type" value="Genomic_DNA"/>
</dbReference>
<proteinExistence type="inferred from homology"/>
<keyword evidence="6 8" id="KW-1133">Transmembrane helix</keyword>
<dbReference type="Pfam" id="PF04093">
    <property type="entry name" value="MreD"/>
    <property type="match status" value="1"/>
</dbReference>